<dbReference type="InterPro" id="IPR003772">
    <property type="entry name" value="YceD"/>
</dbReference>
<accession>A0A1X1WNU2</accession>
<evidence type="ECO:0000313" key="2">
    <source>
        <dbReference type="Proteomes" id="UP000193622"/>
    </source>
</evidence>
<dbReference type="PANTHER" id="PTHR34374:SF1">
    <property type="entry name" value="LARGE RIBOSOMAL RNA SUBUNIT ACCUMULATION PROTEIN YCED HOMOLOG 1, CHLOROPLASTIC"/>
    <property type="match status" value="1"/>
</dbReference>
<organism evidence="1 2">
    <name type="scientific">Mycolicibacterium iranicum</name>
    <name type="common">Mycobacterium iranicum</name>
    <dbReference type="NCBI Taxonomy" id="912594"/>
    <lineage>
        <taxon>Bacteria</taxon>
        <taxon>Bacillati</taxon>
        <taxon>Actinomycetota</taxon>
        <taxon>Actinomycetes</taxon>
        <taxon>Mycobacteriales</taxon>
        <taxon>Mycobacteriaceae</taxon>
        <taxon>Mycolicibacterium</taxon>
    </lineage>
</organism>
<comment type="caution">
    <text evidence="1">The sequence shown here is derived from an EMBL/GenBank/DDBJ whole genome shotgun (WGS) entry which is preliminary data.</text>
</comment>
<reference evidence="1 2" key="1">
    <citation type="submission" date="2016-01" db="EMBL/GenBank/DDBJ databases">
        <title>The new phylogeny of the genus Mycobacterium.</title>
        <authorList>
            <person name="Tarcisio F."/>
            <person name="Conor M."/>
            <person name="Antonella G."/>
            <person name="Elisabetta G."/>
            <person name="Giulia F.S."/>
            <person name="Sara T."/>
            <person name="Anna F."/>
            <person name="Clotilde B."/>
            <person name="Roberto B."/>
            <person name="Veronica D.S."/>
            <person name="Fabio R."/>
            <person name="Monica P."/>
            <person name="Olivier J."/>
            <person name="Enrico T."/>
            <person name="Nicola S."/>
        </authorList>
    </citation>
    <scope>NUCLEOTIDE SEQUENCE [LARGE SCALE GENOMIC DNA]</scope>
    <source>
        <strain evidence="1 2">DSM 45541</strain>
    </source>
</reference>
<evidence type="ECO:0000313" key="1">
    <source>
        <dbReference type="EMBL" id="ORV88193.1"/>
    </source>
</evidence>
<name>A0A1X1WNU2_MYCIR</name>
<dbReference type="EMBL" id="LQPC01000029">
    <property type="protein sequence ID" value="ORV88193.1"/>
    <property type="molecule type" value="Genomic_DNA"/>
</dbReference>
<sequence>MATHVNAAAHRKSRSPLVIDISRLGRRPGSMITVESTVPSPARIGLELIAIDEGAPMNLNLRMESVSEGVLVTGTVSAPTSGECARCLRPVTGEVEIDLTELFAYPDSTTDETTETDEVPRVGRDGGAETVDLEQSIIDAVGLALPFSPLCDPDCAGLCADCGVALADAEPGHHHEKIDPRWAKLAELREPTTELREQSADEGES</sequence>
<gene>
    <name evidence="1" type="ORF">AWC12_13265</name>
</gene>
<dbReference type="RefSeq" id="WP_085174657.1">
    <property type="nucleotide sequence ID" value="NZ_LQPC01000029.1"/>
</dbReference>
<dbReference type="Pfam" id="PF02620">
    <property type="entry name" value="YceD"/>
    <property type="match status" value="1"/>
</dbReference>
<protein>
    <recommendedName>
        <fullName evidence="3">DNA-binding protein</fullName>
    </recommendedName>
</protein>
<dbReference type="PANTHER" id="PTHR34374">
    <property type="entry name" value="LARGE RIBOSOMAL RNA SUBUNIT ACCUMULATION PROTEIN YCED HOMOLOG 1, CHLOROPLASTIC"/>
    <property type="match status" value="1"/>
</dbReference>
<evidence type="ECO:0008006" key="3">
    <source>
        <dbReference type="Google" id="ProtNLM"/>
    </source>
</evidence>
<proteinExistence type="predicted"/>
<dbReference type="Proteomes" id="UP000193622">
    <property type="component" value="Unassembled WGS sequence"/>
</dbReference>
<dbReference type="AlphaFoldDB" id="A0A1X1WNU2"/>